<gene>
    <name evidence="1" type="ORF">METZ01_LOCUS497765</name>
</gene>
<accession>A0A383DKD1</accession>
<name>A0A383DKD1_9ZZZZ</name>
<dbReference type="PANTHER" id="PTHR35340">
    <property type="entry name" value="PQQ ENZYME REPEAT PROTEIN-RELATED"/>
    <property type="match status" value="1"/>
</dbReference>
<dbReference type="AlphaFoldDB" id="A0A383DKD1"/>
<evidence type="ECO:0000313" key="1">
    <source>
        <dbReference type="EMBL" id="SVE44911.1"/>
    </source>
</evidence>
<feature type="non-terminal residue" evidence="1">
    <location>
        <position position="1"/>
    </location>
</feature>
<dbReference type="InterPro" id="IPR053143">
    <property type="entry name" value="Arylsulfate_ST"/>
</dbReference>
<dbReference type="PANTHER" id="PTHR35340:SF5">
    <property type="entry name" value="ASST-DOMAIN-CONTAINING PROTEIN"/>
    <property type="match status" value="1"/>
</dbReference>
<feature type="non-terminal residue" evidence="1">
    <location>
        <position position="235"/>
    </location>
</feature>
<sequence length="235" mass="26890">FSFQHHVEKLDNGNLTFFDNGNISDLIFSQNQRISRALEIEVIGDTACNIVWEYSLPPNLFGHAGGSVQILDNDNILIYTRGNGGGTLEPSILEVTRDQEIVWKMTGTSNYAWYRAFRIPSIHPDAFSLIANQYLTIPNMDSTLSGINFNAEDNFISFTLYNESDYGQPYLYTFKDNKRWFNTLSDTVYINKKDSLNIHLELLTGNDGKRSPFTNLEIYITPIKHPYSKKILKLL</sequence>
<reference evidence="1" key="1">
    <citation type="submission" date="2018-05" db="EMBL/GenBank/DDBJ databases">
        <authorList>
            <person name="Lanie J.A."/>
            <person name="Ng W.-L."/>
            <person name="Kazmierczak K.M."/>
            <person name="Andrzejewski T.M."/>
            <person name="Davidsen T.M."/>
            <person name="Wayne K.J."/>
            <person name="Tettelin H."/>
            <person name="Glass J.I."/>
            <person name="Rusch D."/>
            <person name="Podicherti R."/>
            <person name="Tsui H.-C.T."/>
            <person name="Winkler M.E."/>
        </authorList>
    </citation>
    <scope>NUCLEOTIDE SEQUENCE</scope>
</reference>
<protein>
    <submittedName>
        <fullName evidence="1">Uncharacterized protein</fullName>
    </submittedName>
</protein>
<proteinExistence type="predicted"/>
<organism evidence="1">
    <name type="scientific">marine metagenome</name>
    <dbReference type="NCBI Taxonomy" id="408172"/>
    <lineage>
        <taxon>unclassified sequences</taxon>
        <taxon>metagenomes</taxon>
        <taxon>ecological metagenomes</taxon>
    </lineage>
</organism>
<dbReference type="EMBL" id="UINC01218047">
    <property type="protein sequence ID" value="SVE44911.1"/>
    <property type="molecule type" value="Genomic_DNA"/>
</dbReference>